<dbReference type="AlphaFoldDB" id="A0A6A6HDM6"/>
<evidence type="ECO:0000256" key="1">
    <source>
        <dbReference type="SAM" id="MobiDB-lite"/>
    </source>
</evidence>
<organism evidence="2 3">
    <name type="scientific">Viridothelium virens</name>
    <name type="common">Speckled blister lichen</name>
    <name type="synonym">Trypethelium virens</name>
    <dbReference type="NCBI Taxonomy" id="1048519"/>
    <lineage>
        <taxon>Eukaryota</taxon>
        <taxon>Fungi</taxon>
        <taxon>Dikarya</taxon>
        <taxon>Ascomycota</taxon>
        <taxon>Pezizomycotina</taxon>
        <taxon>Dothideomycetes</taxon>
        <taxon>Dothideomycetes incertae sedis</taxon>
        <taxon>Trypetheliales</taxon>
        <taxon>Trypetheliaceae</taxon>
        <taxon>Viridothelium</taxon>
    </lineage>
</organism>
<protein>
    <submittedName>
        <fullName evidence="2">Uncharacterized protein</fullName>
    </submittedName>
</protein>
<evidence type="ECO:0000313" key="2">
    <source>
        <dbReference type="EMBL" id="KAF2236147.1"/>
    </source>
</evidence>
<name>A0A6A6HDM6_VIRVR</name>
<feature type="compositionally biased region" description="Pro residues" evidence="1">
    <location>
        <begin position="169"/>
        <end position="181"/>
    </location>
</feature>
<feature type="compositionally biased region" description="Pro residues" evidence="1">
    <location>
        <begin position="231"/>
        <end position="249"/>
    </location>
</feature>
<evidence type="ECO:0000313" key="3">
    <source>
        <dbReference type="Proteomes" id="UP000800092"/>
    </source>
</evidence>
<dbReference type="Proteomes" id="UP000800092">
    <property type="component" value="Unassembled WGS sequence"/>
</dbReference>
<dbReference type="EMBL" id="ML991787">
    <property type="protein sequence ID" value="KAF2236147.1"/>
    <property type="molecule type" value="Genomic_DNA"/>
</dbReference>
<accession>A0A6A6HDM6</accession>
<sequence length="349" mass="37953">MWTLNKMCVWTSCYTGVSTKTSIAYIKKFTWGPPCTFFPPSFNLTIEQLFPPPPPNHFPKTFLIKMVPPPSAFSSDSSDSSQRNRFSAAFIRQLNRGSVAIRNIHHNITVEHSVPTFLTSTKTDAQASKPNLREWLKRAAKAIGFGRRRANKSGGNPPGGDVELTPLHPGAPQPHPHPHLPQPHLSQQHHQPSSPSDEISPAPLGVSLPTFPPPVHTSPTSPTSPSSSNWGPPPTSPPTIPLPPPPSFPTDPGLDRVARTVARVAHHERHEPDPARVAVLHRVADGLATGLEAVRRAERAARQAVAEARRAEVAAVAAGRAAARVRETVEGMASSAEEWVEEGWEDTWI</sequence>
<feature type="region of interest" description="Disordered" evidence="1">
    <location>
        <begin position="146"/>
        <end position="254"/>
    </location>
</feature>
<proteinExistence type="predicted"/>
<feature type="compositionally biased region" description="Low complexity" evidence="1">
    <location>
        <begin position="182"/>
        <end position="196"/>
    </location>
</feature>
<keyword evidence="3" id="KW-1185">Reference proteome</keyword>
<gene>
    <name evidence="2" type="ORF">EV356DRAFT_575359</name>
</gene>
<feature type="compositionally biased region" description="Low complexity" evidence="1">
    <location>
        <begin position="217"/>
        <end position="230"/>
    </location>
</feature>
<reference evidence="2" key="1">
    <citation type="journal article" date="2020" name="Stud. Mycol.">
        <title>101 Dothideomycetes genomes: a test case for predicting lifestyles and emergence of pathogens.</title>
        <authorList>
            <person name="Haridas S."/>
            <person name="Albert R."/>
            <person name="Binder M."/>
            <person name="Bloem J."/>
            <person name="Labutti K."/>
            <person name="Salamov A."/>
            <person name="Andreopoulos B."/>
            <person name="Baker S."/>
            <person name="Barry K."/>
            <person name="Bills G."/>
            <person name="Bluhm B."/>
            <person name="Cannon C."/>
            <person name="Castanera R."/>
            <person name="Culley D."/>
            <person name="Daum C."/>
            <person name="Ezra D."/>
            <person name="Gonzalez J."/>
            <person name="Henrissat B."/>
            <person name="Kuo A."/>
            <person name="Liang C."/>
            <person name="Lipzen A."/>
            <person name="Lutzoni F."/>
            <person name="Magnuson J."/>
            <person name="Mondo S."/>
            <person name="Nolan M."/>
            <person name="Ohm R."/>
            <person name="Pangilinan J."/>
            <person name="Park H.-J."/>
            <person name="Ramirez L."/>
            <person name="Alfaro M."/>
            <person name="Sun H."/>
            <person name="Tritt A."/>
            <person name="Yoshinaga Y."/>
            <person name="Zwiers L.-H."/>
            <person name="Turgeon B."/>
            <person name="Goodwin S."/>
            <person name="Spatafora J."/>
            <person name="Crous P."/>
            <person name="Grigoriev I."/>
        </authorList>
    </citation>
    <scope>NUCLEOTIDE SEQUENCE</scope>
    <source>
        <strain evidence="2">Tuck. ex Michener</strain>
    </source>
</reference>